<organism evidence="1">
    <name type="scientific">Apis cerana</name>
    <name type="common">Indian honeybee</name>
    <dbReference type="NCBI Taxonomy" id="7461"/>
    <lineage>
        <taxon>Eukaryota</taxon>
        <taxon>Metazoa</taxon>
        <taxon>Ecdysozoa</taxon>
        <taxon>Arthropoda</taxon>
        <taxon>Hexapoda</taxon>
        <taxon>Insecta</taxon>
        <taxon>Pterygota</taxon>
        <taxon>Neoptera</taxon>
        <taxon>Endopterygota</taxon>
        <taxon>Hymenoptera</taxon>
        <taxon>Apocrita</taxon>
        <taxon>Aculeata</taxon>
        <taxon>Apoidea</taxon>
        <taxon>Anthophila</taxon>
        <taxon>Apidae</taxon>
        <taxon>Apis</taxon>
    </lineage>
</organism>
<gene>
    <name evidence="1" type="ORF">ACCB11748</name>
</gene>
<protein>
    <submittedName>
        <fullName evidence="1">Uncharacterized protein</fullName>
    </submittedName>
</protein>
<dbReference type="EMBL" id="JR050527">
    <property type="protein sequence ID" value="AEY61300.1"/>
    <property type="molecule type" value="mRNA"/>
</dbReference>
<dbReference type="AlphaFoldDB" id="V9IJQ8"/>
<accession>V9IJQ8</accession>
<proteinExistence type="evidence at transcript level"/>
<name>V9IJQ8_APICE</name>
<sequence length="81" mass="9303">MHAHSTARMIDLDTISLHHGLDDSVLPIMHRSTSTLSRLFRRSKDDIEGRLLSEDVDEIDLITDFSGYRKNMKDHTNITPL</sequence>
<evidence type="ECO:0000313" key="1">
    <source>
        <dbReference type="EMBL" id="AEY61300.1"/>
    </source>
</evidence>
<reference evidence="1" key="1">
    <citation type="submission" date="2011-11" db="EMBL/GenBank/DDBJ databases">
        <title>Decoding the brain transcriptome of the Eastern honeybee (Apis cerana) based on pyrosequencing.</title>
        <authorList>
            <person name="Sun L."/>
            <person name="Zheng H."/>
            <person name="Wang Y."/>
            <person name="Xie X."/>
            <person name="Zhu Y."/>
            <person name="Gu W."/>
            <person name="Wang S."/>
        </authorList>
    </citation>
    <scope>NUCLEOTIDE SEQUENCE</scope>
    <source>
        <tissue evidence="1">Brain</tissue>
    </source>
</reference>